<reference evidence="1 2" key="1">
    <citation type="journal article" date="2011" name="Science">
        <title>The ecoresponsive genome of Daphnia pulex.</title>
        <authorList>
            <person name="Colbourne J.K."/>
            <person name="Pfrender M.E."/>
            <person name="Gilbert D."/>
            <person name="Thomas W.K."/>
            <person name="Tucker A."/>
            <person name="Oakley T.H."/>
            <person name="Tokishita S."/>
            <person name="Aerts A."/>
            <person name="Arnold G.J."/>
            <person name="Basu M.K."/>
            <person name="Bauer D.J."/>
            <person name="Caceres C.E."/>
            <person name="Carmel L."/>
            <person name="Casola C."/>
            <person name="Choi J.H."/>
            <person name="Detter J.C."/>
            <person name="Dong Q."/>
            <person name="Dusheyko S."/>
            <person name="Eads B.D."/>
            <person name="Frohlich T."/>
            <person name="Geiler-Samerotte K.A."/>
            <person name="Gerlach D."/>
            <person name="Hatcher P."/>
            <person name="Jogdeo S."/>
            <person name="Krijgsveld J."/>
            <person name="Kriventseva E.V."/>
            <person name="Kultz D."/>
            <person name="Laforsch C."/>
            <person name="Lindquist E."/>
            <person name="Lopez J."/>
            <person name="Manak J.R."/>
            <person name="Muller J."/>
            <person name="Pangilinan J."/>
            <person name="Patwardhan R.P."/>
            <person name="Pitluck S."/>
            <person name="Pritham E.J."/>
            <person name="Rechtsteiner A."/>
            <person name="Rho M."/>
            <person name="Rogozin I.B."/>
            <person name="Sakarya O."/>
            <person name="Salamov A."/>
            <person name="Schaack S."/>
            <person name="Shapiro H."/>
            <person name="Shiga Y."/>
            <person name="Skalitzky C."/>
            <person name="Smith Z."/>
            <person name="Souvorov A."/>
            <person name="Sung W."/>
            <person name="Tang Z."/>
            <person name="Tsuchiya D."/>
            <person name="Tu H."/>
            <person name="Vos H."/>
            <person name="Wang M."/>
            <person name="Wolf Y.I."/>
            <person name="Yamagata H."/>
            <person name="Yamada T."/>
            <person name="Ye Y."/>
            <person name="Shaw J.R."/>
            <person name="Andrews J."/>
            <person name="Crease T.J."/>
            <person name="Tang H."/>
            <person name="Lucas S.M."/>
            <person name="Robertson H.M."/>
            <person name="Bork P."/>
            <person name="Koonin E.V."/>
            <person name="Zdobnov E.M."/>
            <person name="Grigoriev I.V."/>
            <person name="Lynch M."/>
            <person name="Boore J.L."/>
        </authorList>
    </citation>
    <scope>NUCLEOTIDE SEQUENCE [LARGE SCALE GENOMIC DNA]</scope>
</reference>
<proteinExistence type="predicted"/>
<dbReference type="Proteomes" id="UP000000305">
    <property type="component" value="Unassembled WGS sequence"/>
</dbReference>
<dbReference type="AlphaFoldDB" id="E9HT21"/>
<dbReference type="KEGG" id="dpx:DAPPUDRAFT_265208"/>
<dbReference type="EMBL" id="GL732763">
    <property type="protein sequence ID" value="EFX65110.1"/>
    <property type="molecule type" value="Genomic_DNA"/>
</dbReference>
<accession>E9HT21</accession>
<protein>
    <submittedName>
        <fullName evidence="1">Uncharacterized protein</fullName>
    </submittedName>
</protein>
<dbReference type="InParanoid" id="E9HT21"/>
<sequence>MPVCDCNKAKTRGILDINKPYYCQPDKSSVSHKNRFNKNYTLITKQKPTLTWKGWSCKQWTKSKKIV</sequence>
<keyword evidence="2" id="KW-1185">Reference proteome</keyword>
<evidence type="ECO:0000313" key="1">
    <source>
        <dbReference type="EMBL" id="EFX65110.1"/>
    </source>
</evidence>
<organism evidence="1 2">
    <name type="scientific">Daphnia pulex</name>
    <name type="common">Water flea</name>
    <dbReference type="NCBI Taxonomy" id="6669"/>
    <lineage>
        <taxon>Eukaryota</taxon>
        <taxon>Metazoa</taxon>
        <taxon>Ecdysozoa</taxon>
        <taxon>Arthropoda</taxon>
        <taxon>Crustacea</taxon>
        <taxon>Branchiopoda</taxon>
        <taxon>Diplostraca</taxon>
        <taxon>Cladocera</taxon>
        <taxon>Anomopoda</taxon>
        <taxon>Daphniidae</taxon>
        <taxon>Daphnia</taxon>
    </lineage>
</organism>
<gene>
    <name evidence="1" type="ORF">DAPPUDRAFT_265208</name>
</gene>
<name>E9HT21_DAPPU</name>
<dbReference type="HOGENOM" id="CLU_2815028_0_0_1"/>
<evidence type="ECO:0000313" key="2">
    <source>
        <dbReference type="Proteomes" id="UP000000305"/>
    </source>
</evidence>
<dbReference type="PhylomeDB" id="E9HT21"/>